<dbReference type="FunFam" id="1.10.287.130:FF:000004">
    <property type="entry name" value="Ethylene receptor 1"/>
    <property type="match status" value="1"/>
</dbReference>
<evidence type="ECO:0000256" key="2">
    <source>
        <dbReference type="ARBA" id="ARBA00004370"/>
    </source>
</evidence>
<dbReference type="SUPFAM" id="SSF47384">
    <property type="entry name" value="Homodimeric domain of signal transducing histidine kinase"/>
    <property type="match status" value="1"/>
</dbReference>
<evidence type="ECO:0000256" key="9">
    <source>
        <dbReference type="ARBA" id="ARBA00022840"/>
    </source>
</evidence>
<evidence type="ECO:0000259" key="18">
    <source>
        <dbReference type="PROSITE" id="PS50110"/>
    </source>
</evidence>
<feature type="signal peptide" evidence="16">
    <location>
        <begin position="1"/>
        <end position="20"/>
    </location>
</feature>
<feature type="transmembrane region" description="Helical" evidence="15">
    <location>
        <begin position="228"/>
        <end position="245"/>
    </location>
</feature>
<evidence type="ECO:0000256" key="6">
    <source>
        <dbReference type="ARBA" id="ARBA00022692"/>
    </source>
</evidence>
<reference evidence="20" key="1">
    <citation type="submission" date="2018-10" db="EMBL/GenBank/DDBJ databases">
        <authorList>
            <person name="Vincent A.T."/>
            <person name="Schiettekatte O."/>
            <person name="Bourhy P."/>
            <person name="Veyrier F.J."/>
            <person name="Picardeau M."/>
        </authorList>
    </citation>
    <scope>NUCLEOTIDE SEQUENCE</scope>
    <source>
        <strain evidence="20">201702690</strain>
    </source>
</reference>
<keyword evidence="12 15" id="KW-0472">Membrane</keyword>
<evidence type="ECO:0000256" key="7">
    <source>
        <dbReference type="ARBA" id="ARBA00022741"/>
    </source>
</evidence>
<keyword evidence="7" id="KW-0547">Nucleotide-binding</keyword>
<evidence type="ECO:0000256" key="10">
    <source>
        <dbReference type="ARBA" id="ARBA00022989"/>
    </source>
</evidence>
<dbReference type="InterPro" id="IPR036097">
    <property type="entry name" value="HisK_dim/P_sf"/>
</dbReference>
<dbReference type="SMART" id="SM00388">
    <property type="entry name" value="HisKA"/>
    <property type="match status" value="1"/>
</dbReference>
<proteinExistence type="predicted"/>
<dbReference type="OrthoDB" id="9809348at2"/>
<dbReference type="Pfam" id="PF07695">
    <property type="entry name" value="7TMR-DISM_7TM"/>
    <property type="match status" value="1"/>
</dbReference>
<keyword evidence="6 15" id="KW-0812">Transmembrane</keyword>
<evidence type="ECO:0000313" key="20">
    <source>
        <dbReference type="EMBL" id="TGL39570.1"/>
    </source>
</evidence>
<keyword evidence="10 15" id="KW-1133">Transmembrane helix</keyword>
<dbReference type="Proteomes" id="UP000297946">
    <property type="component" value="Unassembled WGS sequence"/>
</dbReference>
<dbReference type="EMBL" id="RQER01000006">
    <property type="protein sequence ID" value="TGK01596.1"/>
    <property type="molecule type" value="Genomic_DNA"/>
</dbReference>
<dbReference type="InterPro" id="IPR011623">
    <property type="entry name" value="7TMR_DISM_rcpt_extracell_dom1"/>
</dbReference>
<evidence type="ECO:0000256" key="11">
    <source>
        <dbReference type="ARBA" id="ARBA00023012"/>
    </source>
</evidence>
<dbReference type="Pfam" id="PF00072">
    <property type="entry name" value="Response_reg"/>
    <property type="match status" value="1"/>
</dbReference>
<dbReference type="InterPro" id="IPR008979">
    <property type="entry name" value="Galactose-bd-like_sf"/>
</dbReference>
<protein>
    <recommendedName>
        <fullName evidence="3">histidine kinase</fullName>
        <ecNumber evidence="3">2.7.13.3</ecNumber>
    </recommendedName>
</protein>
<feature type="transmembrane region" description="Helical" evidence="15">
    <location>
        <begin position="203"/>
        <end position="221"/>
    </location>
</feature>
<dbReference type="InterPro" id="IPR011006">
    <property type="entry name" value="CheY-like_superfamily"/>
</dbReference>
<dbReference type="Gene3D" id="1.10.287.130">
    <property type="match status" value="1"/>
</dbReference>
<dbReference type="CDD" id="cd00082">
    <property type="entry name" value="HisKA"/>
    <property type="match status" value="1"/>
</dbReference>
<gene>
    <name evidence="19" type="ORF">EHO57_09380</name>
    <name evidence="20" type="ORF">EHQ53_14335</name>
</gene>
<evidence type="ECO:0000256" key="5">
    <source>
        <dbReference type="ARBA" id="ARBA00022679"/>
    </source>
</evidence>
<dbReference type="Proteomes" id="UP000297273">
    <property type="component" value="Unassembled WGS sequence"/>
</dbReference>
<feature type="transmembrane region" description="Helical" evidence="15">
    <location>
        <begin position="322"/>
        <end position="340"/>
    </location>
</feature>
<keyword evidence="4 13" id="KW-0597">Phosphoprotein</keyword>
<dbReference type="SUPFAM" id="SSF49785">
    <property type="entry name" value="Galactose-binding domain-like"/>
    <property type="match status" value="1"/>
</dbReference>
<evidence type="ECO:0000256" key="1">
    <source>
        <dbReference type="ARBA" id="ARBA00000085"/>
    </source>
</evidence>
<dbReference type="GO" id="GO:0000155">
    <property type="term" value="F:phosphorelay sensor kinase activity"/>
    <property type="evidence" value="ECO:0007669"/>
    <property type="project" value="InterPro"/>
</dbReference>
<dbReference type="SMART" id="SM00387">
    <property type="entry name" value="HATPase_c"/>
    <property type="match status" value="1"/>
</dbReference>
<dbReference type="Gene3D" id="3.30.565.10">
    <property type="entry name" value="Histidine kinase-like ATPase, C-terminal domain"/>
    <property type="match status" value="1"/>
</dbReference>
<evidence type="ECO:0000256" key="15">
    <source>
        <dbReference type="SAM" id="Phobius"/>
    </source>
</evidence>
<reference evidence="19 22" key="2">
    <citation type="journal article" date="2019" name="PLoS Negl. Trop. Dis.">
        <title>Revisiting the worldwide diversity of Leptospira species in the environment.</title>
        <authorList>
            <person name="Vincent A.T."/>
            <person name="Schiettekatte O."/>
            <person name="Bourhy P."/>
            <person name="Veyrier F.J."/>
            <person name="Picardeau M."/>
        </authorList>
    </citation>
    <scope>NUCLEOTIDE SEQUENCE [LARGE SCALE GENOMIC DNA]</scope>
    <source>
        <strain evidence="20">201702690</strain>
        <strain evidence="19 22">SSW18</strain>
    </source>
</reference>
<dbReference type="CDD" id="cd16922">
    <property type="entry name" value="HATPase_EvgS-ArcB-TorS-like"/>
    <property type="match status" value="1"/>
</dbReference>
<dbReference type="PROSITE" id="PS50110">
    <property type="entry name" value="RESPONSE_REGULATORY"/>
    <property type="match status" value="1"/>
</dbReference>
<feature type="transmembrane region" description="Helical" evidence="15">
    <location>
        <begin position="265"/>
        <end position="284"/>
    </location>
</feature>
<evidence type="ECO:0000313" key="19">
    <source>
        <dbReference type="EMBL" id="TGK01596.1"/>
    </source>
</evidence>
<comment type="caution">
    <text evidence="19">The sequence shown here is derived from an EMBL/GenBank/DDBJ whole genome shotgun (WGS) entry which is preliminary data.</text>
</comment>
<keyword evidence="16" id="KW-0732">Signal</keyword>
<feature type="transmembrane region" description="Helical" evidence="15">
    <location>
        <begin position="296"/>
        <end position="316"/>
    </location>
</feature>
<comment type="subcellular location">
    <subcellularLocation>
        <location evidence="2">Membrane</location>
    </subcellularLocation>
</comment>
<dbReference type="Pfam" id="PF02518">
    <property type="entry name" value="HATPase_c"/>
    <property type="match status" value="1"/>
</dbReference>
<feature type="transmembrane region" description="Helical" evidence="15">
    <location>
        <begin position="352"/>
        <end position="374"/>
    </location>
</feature>
<evidence type="ECO:0000313" key="21">
    <source>
        <dbReference type="Proteomes" id="UP000297273"/>
    </source>
</evidence>
<keyword evidence="21" id="KW-1185">Reference proteome</keyword>
<keyword evidence="11" id="KW-0902">Two-component regulatory system</keyword>
<dbReference type="InterPro" id="IPR005467">
    <property type="entry name" value="His_kinase_dom"/>
</dbReference>
<evidence type="ECO:0000313" key="22">
    <source>
        <dbReference type="Proteomes" id="UP000297946"/>
    </source>
</evidence>
<dbReference type="InterPro" id="IPR036890">
    <property type="entry name" value="HATPase_C_sf"/>
</dbReference>
<dbReference type="PANTHER" id="PTHR45339">
    <property type="entry name" value="HYBRID SIGNAL TRANSDUCTION HISTIDINE KINASE J"/>
    <property type="match status" value="1"/>
</dbReference>
<dbReference type="SMART" id="SM00448">
    <property type="entry name" value="REC"/>
    <property type="match status" value="1"/>
</dbReference>
<feature type="domain" description="Histidine kinase" evidence="17">
    <location>
        <begin position="459"/>
        <end position="681"/>
    </location>
</feature>
<dbReference type="GO" id="GO:0016020">
    <property type="term" value="C:membrane"/>
    <property type="evidence" value="ECO:0007669"/>
    <property type="project" value="UniProtKB-SubCell"/>
</dbReference>
<evidence type="ECO:0000259" key="17">
    <source>
        <dbReference type="PROSITE" id="PS50109"/>
    </source>
</evidence>
<dbReference type="Pfam" id="PF00512">
    <property type="entry name" value="HisKA"/>
    <property type="match status" value="1"/>
</dbReference>
<dbReference type="EMBL" id="RQGC01000011">
    <property type="protein sequence ID" value="TGL39570.1"/>
    <property type="molecule type" value="Genomic_DNA"/>
</dbReference>
<feature type="chain" id="PRO_5043206912" description="histidine kinase" evidence="16">
    <location>
        <begin position="21"/>
        <end position="824"/>
    </location>
</feature>
<sequence length="824" mass="92623">MHFRCLLPILLCSAVLFWNCARIETNPNLVSKGVFEGKNWDAQNPTRLSGEWEIYPYKLMDSEPETGKSIEPLFTSIPNVWNGIEKNGTLLFPDGKGFATYRLNLSLSENSSDLMLRVPDQGTAYSVYVDGRLVGSVGKVSKTPEGSVPFLCTSLIYIPAQSKRVDIEISNFQHIYGGLWFPPKLGTPDTILREHHTEIGVEIATASAMLVLAIYQIMVYLRSRNERSSVYFALFSITGVLRFFLTGNRLFNSVFPDIPWEISYRLEYLSTYLMCSGFLAYSATSYPKDFNKRTELFSWVILCIFAVPALAFPVHIYANLITAYQIITALSGSYVFLGSARAVLHKRPGSRLFLLGIACILVAGANDILASRYILNNHYILAPAILLFVFSRNLGFSSSFALALEASQQAQKELQIANRNLNDLKVELEKKVESRTQLLTEEKERAESEAKYRYDFLATMSHEIRTPLNGLLGTSNLLSETPLNPEQKEYADIIQTSGENLLHLVNQLLDLSKIENHRFALEILPFDPFAVLQKAARVVKARAEEKRIFLDIDYPEHHPGIFMGDESRIQQVLLNLLSNSVKFTGSGGKVSLGVRFFGEDNFSRILEFWVEDNGVGIEKEQASLLFEPFIQGDNSVARKFGGSGLGLTISKKLVELMGGSIRLTSSPGKGSRFSFLLPFPQEEGEKQELEEEPAPIPNFPNIKVLLVEDQEFCRKVAQDTLSKLGMTVESLNSGKDALDRLEETESFEIVFLDIDLPDMNGTTVAKKIKEIPGKKPYLVAWTAHALPGSEESFKSIGFDSYLRKPSLFKDWIKFFETYLKTKRK</sequence>
<feature type="modified residue" description="4-aspartylphosphate" evidence="13">
    <location>
        <position position="753"/>
    </location>
</feature>
<organism evidence="19 22">
    <name type="scientific">Leptospira langatensis</name>
    <dbReference type="NCBI Taxonomy" id="2484983"/>
    <lineage>
        <taxon>Bacteria</taxon>
        <taxon>Pseudomonadati</taxon>
        <taxon>Spirochaetota</taxon>
        <taxon>Spirochaetia</taxon>
        <taxon>Leptospirales</taxon>
        <taxon>Leptospiraceae</taxon>
        <taxon>Leptospira</taxon>
    </lineage>
</organism>
<comment type="catalytic activity">
    <reaction evidence="1">
        <text>ATP + protein L-histidine = ADP + protein N-phospho-L-histidine.</text>
        <dbReference type="EC" id="2.7.13.3"/>
    </reaction>
</comment>
<accession>A0A5F1ZR00</accession>
<evidence type="ECO:0000256" key="13">
    <source>
        <dbReference type="PROSITE-ProRule" id="PRU00169"/>
    </source>
</evidence>
<dbReference type="AlphaFoldDB" id="A0A5F1ZR00"/>
<dbReference type="PRINTS" id="PR00344">
    <property type="entry name" value="BCTRLSENSOR"/>
</dbReference>
<evidence type="ECO:0000256" key="14">
    <source>
        <dbReference type="SAM" id="Coils"/>
    </source>
</evidence>
<keyword evidence="9" id="KW-0067">ATP-binding</keyword>
<evidence type="ECO:0000256" key="3">
    <source>
        <dbReference type="ARBA" id="ARBA00012438"/>
    </source>
</evidence>
<evidence type="ECO:0000256" key="12">
    <source>
        <dbReference type="ARBA" id="ARBA00023136"/>
    </source>
</evidence>
<feature type="domain" description="Response regulatory" evidence="18">
    <location>
        <begin position="703"/>
        <end position="819"/>
    </location>
</feature>
<dbReference type="InterPro" id="IPR004358">
    <property type="entry name" value="Sig_transdc_His_kin-like_C"/>
</dbReference>
<name>A0A5F1ZR00_9LEPT</name>
<keyword evidence="14" id="KW-0175">Coiled coil</keyword>
<dbReference type="EC" id="2.7.13.3" evidence="3"/>
<dbReference type="PROSITE" id="PS50109">
    <property type="entry name" value="HIS_KIN"/>
    <property type="match status" value="1"/>
</dbReference>
<dbReference type="GO" id="GO:0005524">
    <property type="term" value="F:ATP binding"/>
    <property type="evidence" value="ECO:0007669"/>
    <property type="project" value="UniProtKB-KW"/>
</dbReference>
<dbReference type="InterPro" id="IPR001789">
    <property type="entry name" value="Sig_transdc_resp-reg_receiver"/>
</dbReference>
<dbReference type="InterPro" id="IPR003661">
    <property type="entry name" value="HisK_dim/P_dom"/>
</dbReference>
<dbReference type="SUPFAM" id="SSF55874">
    <property type="entry name" value="ATPase domain of HSP90 chaperone/DNA topoisomerase II/histidine kinase"/>
    <property type="match status" value="1"/>
</dbReference>
<keyword evidence="8" id="KW-0418">Kinase</keyword>
<dbReference type="Gene3D" id="3.40.50.2300">
    <property type="match status" value="1"/>
</dbReference>
<feature type="coiled-coil region" evidence="14">
    <location>
        <begin position="404"/>
        <end position="449"/>
    </location>
</feature>
<evidence type="ECO:0000256" key="4">
    <source>
        <dbReference type="ARBA" id="ARBA00022553"/>
    </source>
</evidence>
<dbReference type="FunFam" id="3.30.565.10:FF:000010">
    <property type="entry name" value="Sensor histidine kinase RcsC"/>
    <property type="match status" value="1"/>
</dbReference>
<keyword evidence="5" id="KW-0808">Transferase</keyword>
<dbReference type="PANTHER" id="PTHR45339:SF1">
    <property type="entry name" value="HYBRID SIGNAL TRANSDUCTION HISTIDINE KINASE J"/>
    <property type="match status" value="1"/>
</dbReference>
<evidence type="ECO:0000256" key="8">
    <source>
        <dbReference type="ARBA" id="ARBA00022777"/>
    </source>
</evidence>
<dbReference type="InterPro" id="IPR003594">
    <property type="entry name" value="HATPase_dom"/>
</dbReference>
<dbReference type="CDD" id="cd17546">
    <property type="entry name" value="REC_hyHK_CKI1_RcsC-like"/>
    <property type="match status" value="1"/>
</dbReference>
<evidence type="ECO:0000256" key="16">
    <source>
        <dbReference type="SAM" id="SignalP"/>
    </source>
</evidence>
<dbReference type="SUPFAM" id="SSF52172">
    <property type="entry name" value="CheY-like"/>
    <property type="match status" value="1"/>
</dbReference>